<dbReference type="PANTHER" id="PTHR36107">
    <property type="entry name" value="SMALL, ACID-SOLUBLE SPORE PROTEIN A"/>
    <property type="match status" value="1"/>
</dbReference>
<evidence type="ECO:0000313" key="5">
    <source>
        <dbReference type="EMBL" id="CDX02200.1"/>
    </source>
</evidence>
<organism evidence="5">
    <name type="scientific">Desulfitobacterium hafniense</name>
    <name type="common">Desulfitobacterium frappieri</name>
    <dbReference type="NCBI Taxonomy" id="49338"/>
    <lineage>
        <taxon>Bacteria</taxon>
        <taxon>Bacillati</taxon>
        <taxon>Bacillota</taxon>
        <taxon>Clostridia</taxon>
        <taxon>Eubacteriales</taxon>
        <taxon>Desulfitobacteriaceae</taxon>
        <taxon>Desulfitobacterium</taxon>
    </lineage>
</organism>
<evidence type="ECO:0000313" key="6">
    <source>
        <dbReference type="EMBL" id="KTE92679.1"/>
    </source>
</evidence>
<dbReference type="EMBL" id="LOCK01000012">
    <property type="protein sequence ID" value="KTE92679.1"/>
    <property type="molecule type" value="Genomic_DNA"/>
</dbReference>
<comment type="function">
    <text evidence="1">SASP are bound to spore DNA. They are double-stranded DNA-binding proteins that cause DNA to change to an a-like conformation. They protect the DNA backbone from chemical and enzymatic cleavage and are thus involved in dormant spore's high resistance to UV light.</text>
</comment>
<dbReference type="InterPro" id="IPR001448">
    <property type="entry name" value="SASP_alpha/beta-type"/>
</dbReference>
<dbReference type="InterPro" id="IPR050847">
    <property type="entry name" value="SASP_DNA-binding"/>
</dbReference>
<dbReference type="Gene3D" id="6.10.10.80">
    <property type="entry name" value="Small, acid-soluble spore protein, alpha/beta type-like"/>
    <property type="match status" value="1"/>
</dbReference>
<keyword evidence="4" id="KW-0238">DNA-binding</keyword>
<evidence type="ECO:0000256" key="4">
    <source>
        <dbReference type="ARBA" id="ARBA00023125"/>
    </source>
</evidence>
<dbReference type="EMBL" id="LK996017">
    <property type="protein sequence ID" value="CDX02200.1"/>
    <property type="molecule type" value="Genomic_DNA"/>
</dbReference>
<dbReference type="GO" id="GO:0030435">
    <property type="term" value="P:sporulation resulting in formation of a cellular spore"/>
    <property type="evidence" value="ECO:0007669"/>
    <property type="project" value="UniProtKB-KW"/>
</dbReference>
<comment type="similarity">
    <text evidence="2">Belongs to the alpha/beta-type SASP family.</text>
</comment>
<dbReference type="InterPro" id="IPR038300">
    <property type="entry name" value="SASP_sf_alpha/beta"/>
</dbReference>
<sequence>MAGERSTNQPAVQGATQSLDQFKYEIANELGVQLGGDRTSRENGSVGGMMTKRMIQFAEENLKRGTRI</sequence>
<accession>A0A098B1H7</accession>
<gene>
    <name evidence="6" type="ORF">AT727_18405</name>
    <name evidence="5" type="ORF">DPCES_2313</name>
</gene>
<reference evidence="6 7" key="2">
    <citation type="submission" date="2015-12" db="EMBL/GenBank/DDBJ databases">
        <title>Draft Genome Sequence of Desulfitobacterium hafniense Strain DH, a Sulfate-reducing Bacterium Isolated from Paddy Soils.</title>
        <authorList>
            <person name="Bao P."/>
            <person name="Zhang X."/>
            <person name="Li G."/>
        </authorList>
    </citation>
    <scope>NUCLEOTIDE SEQUENCE [LARGE SCALE GENOMIC DNA]</scope>
    <source>
        <strain evidence="6 7">DH</strain>
    </source>
</reference>
<dbReference type="Pfam" id="PF00269">
    <property type="entry name" value="SASP"/>
    <property type="match status" value="1"/>
</dbReference>
<evidence type="ECO:0000313" key="7">
    <source>
        <dbReference type="Proteomes" id="UP000054623"/>
    </source>
</evidence>
<dbReference type="PROSITE" id="PS00304">
    <property type="entry name" value="SASP_1"/>
    <property type="match status" value="1"/>
</dbReference>
<dbReference type="GO" id="GO:0003690">
    <property type="term" value="F:double-stranded DNA binding"/>
    <property type="evidence" value="ECO:0007669"/>
    <property type="project" value="InterPro"/>
</dbReference>
<evidence type="ECO:0000256" key="2">
    <source>
        <dbReference type="ARBA" id="ARBA00005442"/>
    </source>
</evidence>
<dbReference type="AlphaFoldDB" id="A0A098B1H7"/>
<dbReference type="Proteomes" id="UP000054623">
    <property type="component" value="Unassembled WGS sequence"/>
</dbReference>
<evidence type="ECO:0000256" key="1">
    <source>
        <dbReference type="ARBA" id="ARBA00003863"/>
    </source>
</evidence>
<dbReference type="PATRIC" id="fig|49338.4.peg.2489"/>
<dbReference type="OrthoDB" id="1683773at2"/>
<protein>
    <submittedName>
        <fullName evidence="5 6">Spore protein</fullName>
    </submittedName>
</protein>
<dbReference type="InterPro" id="IPR018126">
    <property type="entry name" value="SASP_alpha/beta-type_CS"/>
</dbReference>
<dbReference type="RefSeq" id="WP_005812750.1">
    <property type="nucleotide sequence ID" value="NZ_CABKQQ010000042.1"/>
</dbReference>
<keyword evidence="3" id="KW-0749">Sporulation</keyword>
<name>A0A098B1H7_DESHA</name>
<dbReference type="PANTHER" id="PTHR36107:SF1">
    <property type="entry name" value="SMALL, ACID-SOLUBLE SPORE PROTEIN A"/>
    <property type="match status" value="1"/>
</dbReference>
<proteinExistence type="inferred from homology"/>
<dbReference type="OMA" id="GGQMTKR"/>
<evidence type="ECO:0000256" key="3">
    <source>
        <dbReference type="ARBA" id="ARBA00022969"/>
    </source>
</evidence>
<reference evidence="5" key="1">
    <citation type="submission" date="2014-07" db="EMBL/GenBank/DDBJ databases">
        <authorList>
            <person name="Hornung V.Bastian."/>
        </authorList>
    </citation>
    <scope>NUCLEOTIDE SEQUENCE</scope>
    <source>
        <strain evidence="5">PCE-S</strain>
    </source>
</reference>
<dbReference type="GO" id="GO:0006265">
    <property type="term" value="P:DNA topological change"/>
    <property type="evidence" value="ECO:0007669"/>
    <property type="project" value="InterPro"/>
</dbReference>